<name>A0AAN9UZ67_9PEZI</name>
<accession>A0AAN9UZ67</accession>
<feature type="compositionally biased region" description="Basic and acidic residues" evidence="1">
    <location>
        <begin position="56"/>
        <end position="71"/>
    </location>
</feature>
<gene>
    <name evidence="2" type="ORF">SLS62_001034</name>
</gene>
<feature type="compositionally biased region" description="Acidic residues" evidence="1">
    <location>
        <begin position="266"/>
        <end position="277"/>
    </location>
</feature>
<feature type="region of interest" description="Disordered" evidence="1">
    <location>
        <begin position="56"/>
        <end position="89"/>
    </location>
</feature>
<dbReference type="AlphaFoldDB" id="A0AAN9UZ67"/>
<evidence type="ECO:0000256" key="1">
    <source>
        <dbReference type="SAM" id="MobiDB-lite"/>
    </source>
</evidence>
<dbReference type="Proteomes" id="UP001320420">
    <property type="component" value="Unassembled WGS sequence"/>
</dbReference>
<reference evidence="2 3" key="1">
    <citation type="submission" date="2024-02" db="EMBL/GenBank/DDBJ databases">
        <title>De novo assembly and annotation of 12 fungi associated with fruit tree decline syndrome in Ontario, Canada.</title>
        <authorList>
            <person name="Sulman M."/>
            <person name="Ellouze W."/>
            <person name="Ilyukhin E."/>
        </authorList>
    </citation>
    <scope>NUCLEOTIDE SEQUENCE [LARGE SCALE GENOMIC DNA]</scope>
    <source>
        <strain evidence="2 3">M11/M66-122</strain>
    </source>
</reference>
<evidence type="ECO:0000313" key="2">
    <source>
        <dbReference type="EMBL" id="KAK7757018.1"/>
    </source>
</evidence>
<evidence type="ECO:0000313" key="3">
    <source>
        <dbReference type="Proteomes" id="UP001320420"/>
    </source>
</evidence>
<protein>
    <submittedName>
        <fullName evidence="2">Uncharacterized protein</fullName>
    </submittedName>
</protein>
<keyword evidence="3" id="KW-1185">Reference proteome</keyword>
<sequence>MAPHQTHETLDDEMALARRDILRGICRKPETWYYDQCLASLASCWRQILRAAAELEDRPAPDKPEFDRPEFDPPDIDSAYYDKPDPARRKYDKPYPSGQFTELFLLVDVLHHWMHHQNLYRKRQQEPVFREFLPTRQDLAPHIGLVRSTIASLALNDFGSWLEYMTKEGPETPDSHLLASFVLDYSPAGYTLRWKNWKGEYYGQPKINLSPLFPGGRPRYVNPRMYSLIKVNKDDDKTRVALSWWAMDTDLGLISHQEQDQHSDDYPSEEEQLEEQEQGANSHMLTDDEYPTRDKVNAYDPWDDCDIAYSYAPSD</sequence>
<feature type="region of interest" description="Disordered" evidence="1">
    <location>
        <begin position="258"/>
        <end position="299"/>
    </location>
</feature>
<comment type="caution">
    <text evidence="2">The sequence shown here is derived from an EMBL/GenBank/DDBJ whole genome shotgun (WGS) entry which is preliminary data.</text>
</comment>
<dbReference type="EMBL" id="JAKJXP020000004">
    <property type="protein sequence ID" value="KAK7757018.1"/>
    <property type="molecule type" value="Genomic_DNA"/>
</dbReference>
<feature type="compositionally biased region" description="Basic and acidic residues" evidence="1">
    <location>
        <begin position="80"/>
        <end position="89"/>
    </location>
</feature>
<proteinExistence type="predicted"/>
<organism evidence="2 3">
    <name type="scientific">Diatrype stigma</name>
    <dbReference type="NCBI Taxonomy" id="117547"/>
    <lineage>
        <taxon>Eukaryota</taxon>
        <taxon>Fungi</taxon>
        <taxon>Dikarya</taxon>
        <taxon>Ascomycota</taxon>
        <taxon>Pezizomycotina</taxon>
        <taxon>Sordariomycetes</taxon>
        <taxon>Xylariomycetidae</taxon>
        <taxon>Xylariales</taxon>
        <taxon>Diatrypaceae</taxon>
        <taxon>Diatrype</taxon>
    </lineage>
</organism>